<keyword evidence="6" id="KW-1185">Reference proteome</keyword>
<dbReference type="Pfam" id="PF25917">
    <property type="entry name" value="BSH_RND"/>
    <property type="match status" value="1"/>
</dbReference>
<sequence>MIRLPFYRTFTSLITVCCISACSNKESKPAPAPIPVRVLEAANNTQDSSQQAMSYSATIEPDKGIILSFQVSGTITQVLADAGQAVKKGQLLATVDEAAYRDQYNAVRAQQKKASDSYERVSQVYQKGSIAEVKLVEARSGYEQATAMAAAAYQNVKHCRLYAPESGYVGRKMIEAGATAAAGMPAFEIVKINDVKINVSIPESESGSIRKGDRARVFVPALGKSYSGSADEVGIVATSSSHAYDVKISIPNKTGELKPGMTCQAWFDAKRPSQATEDASIAIPTVAVSVDEKGTNFVYVVNPSDSTALRKNVKTGELLKDAIVITSGISRKDLVITSGYHKITNGTRVRIIK</sequence>
<reference evidence="5 6" key="1">
    <citation type="submission" date="2018-04" db="EMBL/GenBank/DDBJ databases">
        <title>Pedobacter chongqingensis sp. nov., isolated from a rottenly hemp rope.</title>
        <authorList>
            <person name="Cai Y."/>
        </authorList>
    </citation>
    <scope>NUCLEOTIDE SEQUENCE [LARGE SCALE GENOMIC DNA]</scope>
    <source>
        <strain evidence="5 6">FJ4-8</strain>
    </source>
</reference>
<dbReference type="Pfam" id="PF25954">
    <property type="entry name" value="Beta-barrel_RND_2"/>
    <property type="match status" value="1"/>
</dbReference>
<feature type="domain" description="Multidrug resistance protein MdtA-like barrel-sandwich hybrid" evidence="2">
    <location>
        <begin position="70"/>
        <end position="190"/>
    </location>
</feature>
<gene>
    <name evidence="5" type="ORF">DDR33_22565</name>
</gene>
<dbReference type="NCBIfam" id="TIGR01730">
    <property type="entry name" value="RND_mfp"/>
    <property type="match status" value="1"/>
</dbReference>
<dbReference type="Pfam" id="PF25989">
    <property type="entry name" value="YknX_C"/>
    <property type="match status" value="1"/>
</dbReference>
<dbReference type="InterPro" id="IPR058792">
    <property type="entry name" value="Beta-barrel_RND_2"/>
</dbReference>
<feature type="domain" description="YknX-like C-terminal permuted SH3-like" evidence="4">
    <location>
        <begin position="281"/>
        <end position="350"/>
    </location>
</feature>
<evidence type="ECO:0000256" key="1">
    <source>
        <dbReference type="ARBA" id="ARBA00009477"/>
    </source>
</evidence>
<dbReference type="GO" id="GO:1990281">
    <property type="term" value="C:efflux pump complex"/>
    <property type="evidence" value="ECO:0007669"/>
    <property type="project" value="TreeGrafter"/>
</dbReference>
<proteinExistence type="inferred from homology"/>
<dbReference type="InterPro" id="IPR006143">
    <property type="entry name" value="RND_pump_MFP"/>
</dbReference>
<comment type="caution">
    <text evidence="5">The sequence shown here is derived from an EMBL/GenBank/DDBJ whole genome shotgun (WGS) entry which is preliminary data.</text>
</comment>
<name>A0A2U2PAF1_9SPHI</name>
<dbReference type="AlphaFoldDB" id="A0A2U2PAF1"/>
<dbReference type="Gene3D" id="2.40.420.20">
    <property type="match status" value="1"/>
</dbReference>
<accession>A0A2U2PAF1</accession>
<dbReference type="Proteomes" id="UP000245647">
    <property type="component" value="Unassembled WGS sequence"/>
</dbReference>
<evidence type="ECO:0000259" key="2">
    <source>
        <dbReference type="Pfam" id="PF25917"/>
    </source>
</evidence>
<dbReference type="InterPro" id="IPR058637">
    <property type="entry name" value="YknX-like_C"/>
</dbReference>
<dbReference type="Gene3D" id="2.40.30.170">
    <property type="match status" value="1"/>
</dbReference>
<protein>
    <submittedName>
        <fullName evidence="5">Efflux RND transporter periplasmic adaptor subunit</fullName>
    </submittedName>
</protein>
<dbReference type="InterPro" id="IPR058625">
    <property type="entry name" value="MdtA-like_BSH"/>
</dbReference>
<dbReference type="GO" id="GO:0015562">
    <property type="term" value="F:efflux transmembrane transporter activity"/>
    <property type="evidence" value="ECO:0007669"/>
    <property type="project" value="TreeGrafter"/>
</dbReference>
<dbReference type="EMBL" id="QEAS01000026">
    <property type="protein sequence ID" value="PWG78353.1"/>
    <property type="molecule type" value="Genomic_DNA"/>
</dbReference>
<comment type="similarity">
    <text evidence="1">Belongs to the membrane fusion protein (MFP) (TC 8.A.1) family.</text>
</comment>
<dbReference type="Gene3D" id="1.10.287.470">
    <property type="entry name" value="Helix hairpin bin"/>
    <property type="match status" value="1"/>
</dbReference>
<dbReference type="OrthoDB" id="9806939at2"/>
<feature type="domain" description="CusB-like beta-barrel" evidence="3">
    <location>
        <begin position="197"/>
        <end position="269"/>
    </location>
</feature>
<dbReference type="RefSeq" id="WP_109418069.1">
    <property type="nucleotide sequence ID" value="NZ_QEAS01000026.1"/>
</dbReference>
<dbReference type="SUPFAM" id="SSF111369">
    <property type="entry name" value="HlyD-like secretion proteins"/>
    <property type="match status" value="1"/>
</dbReference>
<evidence type="ECO:0000259" key="4">
    <source>
        <dbReference type="Pfam" id="PF25989"/>
    </source>
</evidence>
<organism evidence="5 6">
    <name type="scientific">Pararcticibacter amylolyticus</name>
    <dbReference type="NCBI Taxonomy" id="2173175"/>
    <lineage>
        <taxon>Bacteria</taxon>
        <taxon>Pseudomonadati</taxon>
        <taxon>Bacteroidota</taxon>
        <taxon>Sphingobacteriia</taxon>
        <taxon>Sphingobacteriales</taxon>
        <taxon>Sphingobacteriaceae</taxon>
        <taxon>Pararcticibacter</taxon>
    </lineage>
</organism>
<evidence type="ECO:0000313" key="5">
    <source>
        <dbReference type="EMBL" id="PWG78353.1"/>
    </source>
</evidence>
<evidence type="ECO:0000313" key="6">
    <source>
        <dbReference type="Proteomes" id="UP000245647"/>
    </source>
</evidence>
<dbReference type="Gene3D" id="2.40.50.100">
    <property type="match status" value="1"/>
</dbReference>
<evidence type="ECO:0000259" key="3">
    <source>
        <dbReference type="Pfam" id="PF25954"/>
    </source>
</evidence>
<dbReference type="PANTHER" id="PTHR30469">
    <property type="entry name" value="MULTIDRUG RESISTANCE PROTEIN MDTA"/>
    <property type="match status" value="1"/>
</dbReference>